<keyword evidence="1" id="KW-1133">Transmembrane helix</keyword>
<organism evidence="2 3">
    <name type="scientific">Zygosaccharomyces bailii (strain CLIB 213 / ATCC 58445 / CBS 680 / BCRC 21525 / NBRC 1098 / NCYC 1416 / NRRL Y-2227)</name>
    <dbReference type="NCBI Taxonomy" id="1333698"/>
    <lineage>
        <taxon>Eukaryota</taxon>
        <taxon>Fungi</taxon>
        <taxon>Dikarya</taxon>
        <taxon>Ascomycota</taxon>
        <taxon>Saccharomycotina</taxon>
        <taxon>Saccharomycetes</taxon>
        <taxon>Saccharomycetales</taxon>
        <taxon>Saccharomycetaceae</taxon>
        <taxon>Zygosaccharomyces</taxon>
    </lineage>
</organism>
<gene>
    <name evidence="2" type="ORF">BN860_01156g</name>
</gene>
<keyword evidence="1" id="KW-0812">Transmembrane</keyword>
<dbReference type="OrthoDB" id="4067115at2759"/>
<feature type="transmembrane region" description="Helical" evidence="1">
    <location>
        <begin position="75"/>
        <end position="97"/>
    </location>
</feature>
<reference evidence="3" key="1">
    <citation type="journal article" date="2013" name="Genome Announc.">
        <title>Genome sequence of the food spoilage yeast Zygosaccharomyces bailii CLIB 213(T).</title>
        <authorList>
            <person name="Galeote V."/>
            <person name="Bigey F."/>
            <person name="Devillers H."/>
            <person name="Neuveglise C."/>
            <person name="Dequin S."/>
        </authorList>
    </citation>
    <scope>NUCLEOTIDE SEQUENCE [LARGE SCALE GENOMIC DNA]</scope>
    <source>
        <strain evidence="3">CLIB 213 / ATCC 58445 / CBS 680 / CCRC 21525 / NBRC 1098 / NCYC 1416 / NRRL Y-2227</strain>
    </source>
</reference>
<keyword evidence="1" id="KW-0472">Membrane</keyword>
<dbReference type="AlphaFoldDB" id="A0A8J2XB31"/>
<keyword evidence="3" id="KW-1185">Reference proteome</keyword>
<dbReference type="EMBL" id="HG316467">
    <property type="protein sequence ID" value="CDF91790.1"/>
    <property type="molecule type" value="Genomic_DNA"/>
</dbReference>
<sequence>MIPLPTDAALLHEHAYQDSGDLSYVLNLDTFTDEGGYKPILQYGLGFFNYYLALDDEVYEKSRLEMARFHIREHLLIYSFVFIVMALVWAFVVMVQVNYAGQFVFGRKKKQLLKKKEAEEDLEFHHIKV</sequence>
<accession>A0A8J2XB31</accession>
<name>A0A8J2XB31_ZYGB2</name>
<evidence type="ECO:0000313" key="2">
    <source>
        <dbReference type="EMBL" id="CDF91790.1"/>
    </source>
</evidence>
<dbReference type="Proteomes" id="UP000019375">
    <property type="component" value="Unassembled WGS sequence"/>
</dbReference>
<protein>
    <submittedName>
        <fullName evidence="2">ZYBA0S14-01156g1_1</fullName>
    </submittedName>
</protein>
<evidence type="ECO:0000313" key="3">
    <source>
        <dbReference type="Proteomes" id="UP000019375"/>
    </source>
</evidence>
<proteinExistence type="predicted"/>
<evidence type="ECO:0000256" key="1">
    <source>
        <dbReference type="SAM" id="Phobius"/>
    </source>
</evidence>